<dbReference type="InterPro" id="IPR001460">
    <property type="entry name" value="PCN-bd_Tpept"/>
</dbReference>
<organism evidence="4">
    <name type="scientific">bioreactor metagenome</name>
    <dbReference type="NCBI Taxonomy" id="1076179"/>
    <lineage>
        <taxon>unclassified sequences</taxon>
        <taxon>metagenomes</taxon>
        <taxon>ecological metagenomes</taxon>
    </lineage>
</organism>
<dbReference type="AlphaFoldDB" id="A0A645EMW6"/>
<evidence type="ECO:0000259" key="3">
    <source>
        <dbReference type="Pfam" id="PF00905"/>
    </source>
</evidence>
<dbReference type="Pfam" id="PF00905">
    <property type="entry name" value="Transpeptidase"/>
    <property type="match status" value="1"/>
</dbReference>
<evidence type="ECO:0000256" key="1">
    <source>
        <dbReference type="ARBA" id="ARBA00022676"/>
    </source>
</evidence>
<feature type="domain" description="Penicillin-binding protein transpeptidase" evidence="3">
    <location>
        <begin position="39"/>
        <end position="144"/>
    </location>
</feature>
<accession>A0A645EMW6</accession>
<dbReference type="EMBL" id="VSSQ01048568">
    <property type="protein sequence ID" value="MPN02612.1"/>
    <property type="molecule type" value="Genomic_DNA"/>
</dbReference>
<keyword evidence="2" id="KW-0808">Transferase</keyword>
<name>A0A645EMW6_9ZZZZ</name>
<dbReference type="GO" id="GO:0009252">
    <property type="term" value="P:peptidoglycan biosynthetic process"/>
    <property type="evidence" value="ECO:0007669"/>
    <property type="project" value="TreeGrafter"/>
</dbReference>
<dbReference type="PANTHER" id="PTHR32282">
    <property type="entry name" value="BINDING PROTEIN TRANSPEPTIDASE, PUTATIVE-RELATED"/>
    <property type="match status" value="1"/>
</dbReference>
<dbReference type="SUPFAM" id="SSF56601">
    <property type="entry name" value="beta-lactamase/transpeptidase-like"/>
    <property type="match status" value="1"/>
</dbReference>
<comment type="caution">
    <text evidence="4">The sequence shown here is derived from an EMBL/GenBank/DDBJ whole genome shotgun (WGS) entry which is preliminary data.</text>
</comment>
<keyword evidence="1" id="KW-0328">Glycosyltransferase</keyword>
<sequence length="232" mass="24514">MRVGEKAGVGNIYNFTRNQLGITSFQSKDKDSGPMILGSSTTGVTPLQMAGAYSIFGSGGSFTTLHSYTSACKGDGTVIVAPKVTTKQVIDPDTAYIMNRLLAGVMQGAGTASGYGVNDGMDSVGKTGTTSDNRDHWFIGLTPYYVTASWYGYDDNLPLAVNYSAHPPTLGWRNVMRAAQAGLTAKQFPVDTTVQQIEYCTETGLAAGPNCPHKTGYYKAGHGPGETCTQHG</sequence>
<dbReference type="GO" id="GO:0008658">
    <property type="term" value="F:penicillin binding"/>
    <property type="evidence" value="ECO:0007669"/>
    <property type="project" value="InterPro"/>
</dbReference>
<dbReference type="GO" id="GO:0008955">
    <property type="term" value="F:peptidoglycan glycosyltransferase activity"/>
    <property type="evidence" value="ECO:0007669"/>
    <property type="project" value="TreeGrafter"/>
</dbReference>
<dbReference type="Gene3D" id="3.40.710.10">
    <property type="entry name" value="DD-peptidase/beta-lactamase superfamily"/>
    <property type="match status" value="1"/>
</dbReference>
<evidence type="ECO:0000256" key="2">
    <source>
        <dbReference type="ARBA" id="ARBA00022679"/>
    </source>
</evidence>
<reference evidence="4" key="1">
    <citation type="submission" date="2019-08" db="EMBL/GenBank/DDBJ databases">
        <authorList>
            <person name="Kucharzyk K."/>
            <person name="Murdoch R.W."/>
            <person name="Higgins S."/>
            <person name="Loffler F."/>
        </authorList>
    </citation>
    <scope>NUCLEOTIDE SEQUENCE</scope>
</reference>
<protein>
    <recommendedName>
        <fullName evidence="3">Penicillin-binding protein transpeptidase domain-containing protein</fullName>
    </recommendedName>
</protein>
<dbReference type="GO" id="GO:0030288">
    <property type="term" value="C:outer membrane-bounded periplasmic space"/>
    <property type="evidence" value="ECO:0007669"/>
    <property type="project" value="TreeGrafter"/>
</dbReference>
<dbReference type="PANTHER" id="PTHR32282:SF33">
    <property type="entry name" value="PEPTIDOGLYCAN GLYCOSYLTRANSFERASE"/>
    <property type="match status" value="1"/>
</dbReference>
<proteinExistence type="predicted"/>
<evidence type="ECO:0000313" key="4">
    <source>
        <dbReference type="EMBL" id="MPN02612.1"/>
    </source>
</evidence>
<dbReference type="InterPro" id="IPR050396">
    <property type="entry name" value="Glycosyltr_51/Transpeptidase"/>
</dbReference>
<gene>
    <name evidence="4" type="ORF">SDC9_149828</name>
</gene>
<dbReference type="InterPro" id="IPR012338">
    <property type="entry name" value="Beta-lactam/transpept-like"/>
</dbReference>